<proteinExistence type="predicted"/>
<reference evidence="1" key="1">
    <citation type="submission" date="2024-05" db="EMBL/GenBank/DDBJ databases">
        <title>Isolation and characterization of Sporomusa carbonis sp. nov., a carboxydotrophic hydrogenogen in the genus of Sporomusa isolated from a charcoal burning pile.</title>
        <authorList>
            <person name="Boeer T."/>
            <person name="Rosenbaum F."/>
            <person name="Eysell L."/>
            <person name="Mueller V."/>
            <person name="Daniel R."/>
            <person name="Poehlein A."/>
        </authorList>
    </citation>
    <scope>NUCLEOTIDE SEQUENCE [LARGE SCALE GENOMIC DNA]</scope>
    <source>
        <strain evidence="1">DSM 10669</strain>
    </source>
</reference>
<keyword evidence="2" id="KW-1185">Reference proteome</keyword>
<accession>A0ABZ3IQ43</accession>
<protein>
    <submittedName>
        <fullName evidence="1">Uncharacterized protein</fullName>
    </submittedName>
</protein>
<gene>
    <name evidence="1" type="ORF">SPSIL_039780</name>
</gene>
<evidence type="ECO:0000313" key="2">
    <source>
        <dbReference type="Proteomes" id="UP000216752"/>
    </source>
</evidence>
<name>A0ABZ3IQ43_9FIRM</name>
<dbReference type="EMBL" id="CP155573">
    <property type="protein sequence ID" value="XFO67759.1"/>
    <property type="molecule type" value="Genomic_DNA"/>
</dbReference>
<evidence type="ECO:0000313" key="1">
    <source>
        <dbReference type="EMBL" id="XFO67759.1"/>
    </source>
</evidence>
<sequence>MTVGCKANFSITQTVEYLGILAERQRRKAMGLKAVNAYDCQVANSILIH</sequence>
<dbReference type="Proteomes" id="UP000216752">
    <property type="component" value="Chromosome"/>
</dbReference>
<organism evidence="1 2">
    <name type="scientific">Sporomusa silvacetica DSM 10669</name>
    <dbReference type="NCBI Taxonomy" id="1123289"/>
    <lineage>
        <taxon>Bacteria</taxon>
        <taxon>Bacillati</taxon>
        <taxon>Bacillota</taxon>
        <taxon>Negativicutes</taxon>
        <taxon>Selenomonadales</taxon>
        <taxon>Sporomusaceae</taxon>
        <taxon>Sporomusa</taxon>
    </lineage>
</organism>